<organism evidence="4 5">
    <name type="scientific">Mycetohabitans rhizoxinica (strain DSM 19002 / CIP 109453 / HKI 454)</name>
    <name type="common">Paraburkholderia rhizoxinica</name>
    <dbReference type="NCBI Taxonomy" id="882378"/>
    <lineage>
        <taxon>Bacteria</taxon>
        <taxon>Pseudomonadati</taxon>
        <taxon>Pseudomonadota</taxon>
        <taxon>Betaproteobacteria</taxon>
        <taxon>Burkholderiales</taxon>
        <taxon>Burkholderiaceae</taxon>
        <taxon>Mycetohabitans</taxon>
    </lineage>
</organism>
<evidence type="ECO:0000259" key="3">
    <source>
        <dbReference type="PROSITE" id="PS50937"/>
    </source>
</evidence>
<evidence type="ECO:0000313" key="5">
    <source>
        <dbReference type="Proteomes" id="UP000007437"/>
    </source>
</evidence>
<dbReference type="AlphaFoldDB" id="E5AMK2"/>
<keyword evidence="2" id="KW-0175">Coiled coil</keyword>
<dbReference type="InterPro" id="IPR047057">
    <property type="entry name" value="MerR_fam"/>
</dbReference>
<feature type="domain" description="HTH merR-type" evidence="3">
    <location>
        <begin position="43"/>
        <end position="113"/>
    </location>
</feature>
<dbReference type="EMBL" id="FR687359">
    <property type="protein sequence ID" value="CBW76234.1"/>
    <property type="molecule type" value="Genomic_DNA"/>
</dbReference>
<dbReference type="PANTHER" id="PTHR30204:SF58">
    <property type="entry name" value="HTH-TYPE TRANSCRIPTIONAL REGULATOR YFMP"/>
    <property type="match status" value="1"/>
</dbReference>
<gene>
    <name evidence="4" type="ordered locus">RBRH_03109</name>
</gene>
<dbReference type="SUPFAM" id="SSF46955">
    <property type="entry name" value="Putative DNA-binding domain"/>
    <property type="match status" value="1"/>
</dbReference>
<dbReference type="PANTHER" id="PTHR30204">
    <property type="entry name" value="REDOX-CYCLING DRUG-SENSING TRANSCRIPTIONAL ACTIVATOR SOXR"/>
    <property type="match status" value="1"/>
</dbReference>
<dbReference type="PROSITE" id="PS50937">
    <property type="entry name" value="HTH_MERR_2"/>
    <property type="match status" value="1"/>
</dbReference>
<dbReference type="Gene3D" id="1.10.1660.10">
    <property type="match status" value="1"/>
</dbReference>
<keyword evidence="1" id="KW-0238">DNA-binding</keyword>
<dbReference type="Pfam" id="PF13411">
    <property type="entry name" value="MerR_1"/>
    <property type="match status" value="1"/>
</dbReference>
<dbReference type="HOGENOM" id="CLU_060077_3_1_4"/>
<dbReference type="eggNOG" id="COG0789">
    <property type="taxonomic scope" value="Bacteria"/>
</dbReference>
<dbReference type="CDD" id="cd04776">
    <property type="entry name" value="HTH_GnyR"/>
    <property type="match status" value="1"/>
</dbReference>
<dbReference type="KEGG" id="brh:RBRH_03109"/>
<dbReference type="InterPro" id="IPR000551">
    <property type="entry name" value="MerR-type_HTH_dom"/>
</dbReference>
<dbReference type="SMART" id="SM00422">
    <property type="entry name" value="HTH_MERR"/>
    <property type="match status" value="1"/>
</dbReference>
<reference evidence="4 5" key="1">
    <citation type="journal article" date="2011" name="J. Bacteriol.">
        <title>Complete genome sequence of Burkholderia rhizoxinica, an endosymbiont of Rhizopus microsporus.</title>
        <authorList>
            <person name="Lackner G."/>
            <person name="Moebius N."/>
            <person name="Partida-Martinez L."/>
            <person name="Hertweck C."/>
        </authorList>
    </citation>
    <scope>NUCLEOTIDE SEQUENCE [LARGE SCALE GENOMIC DNA]</scope>
    <source>
        <strain evidence="5">DSM 19002 / CIP 109453 / HKI 454</strain>
    </source>
</reference>
<feature type="coiled-coil region" evidence="2">
    <location>
        <begin position="128"/>
        <end position="165"/>
    </location>
</feature>
<evidence type="ECO:0000256" key="2">
    <source>
        <dbReference type="SAM" id="Coils"/>
    </source>
</evidence>
<name>E5AMK2_MYCRK</name>
<dbReference type="InterPro" id="IPR009061">
    <property type="entry name" value="DNA-bd_dom_put_sf"/>
</dbReference>
<dbReference type="STRING" id="882378.RBRH_03109"/>
<dbReference type="GO" id="GO:0003677">
    <property type="term" value="F:DNA binding"/>
    <property type="evidence" value="ECO:0007669"/>
    <property type="project" value="UniProtKB-KW"/>
</dbReference>
<sequence length="181" mass="20547">MFMGVELAVVAFQPSGLQSLRFGKVDDNVNVHCIHVAADMPTHYTITELAREFDVTPRAIRFYEDQGLLSPSREGASGLRRVFSARDRTRLKLTLRGKRLGFTLSEIRALLDLYEAPIDTVAQLQAFLTTLTEHRQVLERQFEDLNATLEDLAQYEAQARALLESSQRHDMATEPQQKTLN</sequence>
<dbReference type="Proteomes" id="UP000007437">
    <property type="component" value="Chromosome"/>
</dbReference>
<evidence type="ECO:0000256" key="1">
    <source>
        <dbReference type="ARBA" id="ARBA00023125"/>
    </source>
</evidence>
<accession>E5AMK2</accession>
<protein>
    <submittedName>
        <fullName evidence="4">Transcriptional regulator, MerR family</fullName>
    </submittedName>
</protein>
<evidence type="ECO:0000313" key="4">
    <source>
        <dbReference type="EMBL" id="CBW76234.1"/>
    </source>
</evidence>
<dbReference type="GO" id="GO:0003700">
    <property type="term" value="F:DNA-binding transcription factor activity"/>
    <property type="evidence" value="ECO:0007669"/>
    <property type="project" value="InterPro"/>
</dbReference>
<proteinExistence type="predicted"/>